<proteinExistence type="predicted"/>
<dbReference type="EMBL" id="UOEU01000623">
    <property type="protein sequence ID" value="VAW36371.1"/>
    <property type="molecule type" value="Genomic_DNA"/>
</dbReference>
<dbReference type="InterPro" id="IPR003439">
    <property type="entry name" value="ABC_transporter-like_ATP-bd"/>
</dbReference>
<protein>
    <submittedName>
        <fullName evidence="5">Efflux ABC transporter, ATP-binding protein</fullName>
    </submittedName>
</protein>
<dbReference type="Pfam" id="PF13732">
    <property type="entry name" value="DrrA1-3_C"/>
    <property type="match status" value="1"/>
</dbReference>
<dbReference type="GO" id="GO:0005524">
    <property type="term" value="F:ATP binding"/>
    <property type="evidence" value="ECO:0007669"/>
    <property type="project" value="UniProtKB-KW"/>
</dbReference>
<reference evidence="5" key="1">
    <citation type="submission" date="2018-06" db="EMBL/GenBank/DDBJ databases">
        <authorList>
            <person name="Zhirakovskaya E."/>
        </authorList>
    </citation>
    <scope>NUCLEOTIDE SEQUENCE</scope>
</reference>
<dbReference type="Pfam" id="PF00005">
    <property type="entry name" value="ABC_tran"/>
    <property type="match status" value="1"/>
</dbReference>
<evidence type="ECO:0000259" key="4">
    <source>
        <dbReference type="PROSITE" id="PS50893"/>
    </source>
</evidence>
<keyword evidence="1" id="KW-0813">Transport</keyword>
<dbReference type="PANTHER" id="PTHR42711">
    <property type="entry name" value="ABC TRANSPORTER ATP-BINDING PROTEIN"/>
    <property type="match status" value="1"/>
</dbReference>
<gene>
    <name evidence="5" type="ORF">MNBD_CHLOROFLEXI01-5190</name>
</gene>
<dbReference type="Gene3D" id="3.40.50.300">
    <property type="entry name" value="P-loop containing nucleotide triphosphate hydrolases"/>
    <property type="match status" value="1"/>
</dbReference>
<dbReference type="InterPro" id="IPR003593">
    <property type="entry name" value="AAA+_ATPase"/>
</dbReference>
<accession>A0A3B0V002</accession>
<dbReference type="InterPro" id="IPR027417">
    <property type="entry name" value="P-loop_NTPase"/>
</dbReference>
<dbReference type="AlphaFoldDB" id="A0A3B0V002"/>
<dbReference type="InterPro" id="IPR025302">
    <property type="entry name" value="DrrA1/2-like_C"/>
</dbReference>
<feature type="domain" description="ABC transporter" evidence="4">
    <location>
        <begin position="5"/>
        <end position="249"/>
    </location>
</feature>
<dbReference type="SMART" id="SM00382">
    <property type="entry name" value="AAA"/>
    <property type="match status" value="1"/>
</dbReference>
<dbReference type="InterPro" id="IPR050763">
    <property type="entry name" value="ABC_transporter_ATP-binding"/>
</dbReference>
<keyword evidence="3 5" id="KW-0067">ATP-binding</keyword>
<evidence type="ECO:0000256" key="3">
    <source>
        <dbReference type="ARBA" id="ARBA00022840"/>
    </source>
</evidence>
<organism evidence="5">
    <name type="scientific">hydrothermal vent metagenome</name>
    <dbReference type="NCBI Taxonomy" id="652676"/>
    <lineage>
        <taxon>unclassified sequences</taxon>
        <taxon>metagenomes</taxon>
        <taxon>ecological metagenomes</taxon>
    </lineage>
</organism>
<evidence type="ECO:0000313" key="5">
    <source>
        <dbReference type="EMBL" id="VAW36371.1"/>
    </source>
</evidence>
<keyword evidence="2" id="KW-0547">Nucleotide-binding</keyword>
<dbReference type="PROSITE" id="PS50893">
    <property type="entry name" value="ABC_TRANSPORTER_2"/>
    <property type="match status" value="1"/>
</dbReference>
<dbReference type="PANTHER" id="PTHR42711:SF18">
    <property type="entry name" value="ABC TRANSPORTER, ATP-BINDING PROTEIN"/>
    <property type="match status" value="1"/>
</dbReference>
<dbReference type="InterPro" id="IPR017871">
    <property type="entry name" value="ABC_transporter-like_CS"/>
</dbReference>
<sequence length="333" mass="36338">MILPVKIENLQKIYVTKKREGLFKSSLRQVEALKDISLEIQPGEIFGLLGPNGAGKTTLIKCLTTLLLPTNGRAWINGFELTKQDDAIRATVGCMLMGERGLYWKLTGRENLVFFAALYHLPPAERTRRATAVIDRLNMAEFADRPVETYSSGQKMKLAFAKALINDAPLLILDEPTNTLDLPSARGLRAIVRELNEQGKTVIYTTHIMAEAETLCDRVAIIDQGEVIAQGSVADLKESLGKETVIRLEGVIPAQASTAVSNLTGITRSAITAVNGQSQLTVVTPNQTAVLPQLIQTLSSHGAILQRITPEEVTLEDVFIAHTGRTLAEDTVQ</sequence>
<evidence type="ECO:0000256" key="2">
    <source>
        <dbReference type="ARBA" id="ARBA00022741"/>
    </source>
</evidence>
<name>A0A3B0V002_9ZZZZ</name>
<dbReference type="PROSITE" id="PS00211">
    <property type="entry name" value="ABC_TRANSPORTER_1"/>
    <property type="match status" value="1"/>
</dbReference>
<dbReference type="SUPFAM" id="SSF52540">
    <property type="entry name" value="P-loop containing nucleoside triphosphate hydrolases"/>
    <property type="match status" value="1"/>
</dbReference>
<dbReference type="GO" id="GO:0016887">
    <property type="term" value="F:ATP hydrolysis activity"/>
    <property type="evidence" value="ECO:0007669"/>
    <property type="project" value="InterPro"/>
</dbReference>
<evidence type="ECO:0000256" key="1">
    <source>
        <dbReference type="ARBA" id="ARBA00022448"/>
    </source>
</evidence>